<feature type="region of interest" description="Disordered" evidence="2">
    <location>
        <begin position="36"/>
        <end position="62"/>
    </location>
</feature>
<dbReference type="EMBL" id="OR344363">
    <property type="protein sequence ID" value="WNH24663.1"/>
    <property type="molecule type" value="mRNA"/>
</dbReference>
<dbReference type="InterPro" id="IPR050111">
    <property type="entry name" value="C-type_lectin/snaclec_domain"/>
</dbReference>
<dbReference type="InterPro" id="IPR018378">
    <property type="entry name" value="C-type_lectin_CS"/>
</dbReference>
<keyword evidence="1" id="KW-1015">Disulfide bond</keyword>
<feature type="domain" description="C-type lectin" evidence="3">
    <location>
        <begin position="64"/>
        <end position="191"/>
    </location>
</feature>
<dbReference type="PROSITE" id="PS00615">
    <property type="entry name" value="C_TYPE_LECTIN_1"/>
    <property type="match status" value="1"/>
</dbReference>
<dbReference type="InterPro" id="IPR016187">
    <property type="entry name" value="CTDL_fold"/>
</dbReference>
<dbReference type="SUPFAM" id="SSF56436">
    <property type="entry name" value="C-type lectin-like"/>
    <property type="match status" value="1"/>
</dbReference>
<name>A0AA95Z2M8_PROCL</name>
<dbReference type="CDD" id="cd00037">
    <property type="entry name" value="CLECT"/>
    <property type="match status" value="1"/>
</dbReference>
<accession>A0AA95Z2M8</accession>
<dbReference type="PANTHER" id="PTHR22803">
    <property type="entry name" value="MANNOSE, PHOSPHOLIPASE, LECTIN RECEPTOR RELATED"/>
    <property type="match status" value="1"/>
</dbReference>
<protein>
    <submittedName>
        <fullName evidence="4">Lectin 2</fullName>
    </submittedName>
</protein>
<reference evidence="4" key="1">
    <citation type="submission" date="2023-07" db="EMBL/GenBank/DDBJ databases">
        <title>Lectin diversity through gene duplication and their positive roles in WSSV replication through regulaiton of calreticulin expression and inhibiting ALFs expression.</title>
        <authorList>
            <person name="Dai X."/>
            <person name="Ren Q."/>
        </authorList>
    </citation>
    <scope>NUCLEOTIDE SEQUENCE</scope>
</reference>
<proteinExistence type="evidence at transcript level"/>
<dbReference type="Pfam" id="PF00059">
    <property type="entry name" value="Lectin_C"/>
    <property type="match status" value="1"/>
</dbReference>
<dbReference type="SMART" id="SM00034">
    <property type="entry name" value="CLECT"/>
    <property type="match status" value="1"/>
</dbReference>
<evidence type="ECO:0000256" key="1">
    <source>
        <dbReference type="ARBA" id="ARBA00023157"/>
    </source>
</evidence>
<dbReference type="InterPro" id="IPR001304">
    <property type="entry name" value="C-type_lectin-like"/>
</dbReference>
<evidence type="ECO:0000313" key="4">
    <source>
        <dbReference type="EMBL" id="WNH24663.1"/>
    </source>
</evidence>
<evidence type="ECO:0000256" key="2">
    <source>
        <dbReference type="SAM" id="MobiDB-lite"/>
    </source>
</evidence>
<dbReference type="Gene3D" id="3.10.100.10">
    <property type="entry name" value="Mannose-Binding Protein A, subunit A"/>
    <property type="match status" value="1"/>
</dbReference>
<feature type="compositionally biased region" description="Polar residues" evidence="2">
    <location>
        <begin position="36"/>
        <end position="52"/>
    </location>
</feature>
<sequence>MYSLLLLVVVVVAGQPVSEKPASPLLRSAVSASQLTLPHQTRTRRQLPSTATRQHDHSPQGPTCPYPYTLVLDECFYLSPHKVSWEAGRRHCKGMMGDLATPKHLYTIRSFLLDVAKVEGVEQLFVFVGLRDERRDGSWKWVDGLPVNAADWGPGEPNNGKGDEFCGEIRMHFDRMLNDQSCPFLNRFLCQYHPPN</sequence>
<dbReference type="AlphaFoldDB" id="A0AA95Z2M8"/>
<evidence type="ECO:0000259" key="3">
    <source>
        <dbReference type="SMART" id="SM00034"/>
    </source>
</evidence>
<organism evidence="4">
    <name type="scientific">Procambarus clarkii</name>
    <name type="common">Red swamp crayfish</name>
    <dbReference type="NCBI Taxonomy" id="6728"/>
    <lineage>
        <taxon>Eukaryota</taxon>
        <taxon>Metazoa</taxon>
        <taxon>Ecdysozoa</taxon>
        <taxon>Arthropoda</taxon>
        <taxon>Crustacea</taxon>
        <taxon>Multicrustacea</taxon>
        <taxon>Malacostraca</taxon>
        <taxon>Eumalacostraca</taxon>
        <taxon>Eucarida</taxon>
        <taxon>Decapoda</taxon>
        <taxon>Pleocyemata</taxon>
        <taxon>Astacidea</taxon>
        <taxon>Astacoidea</taxon>
        <taxon>Cambaridae</taxon>
        <taxon>Procambarus</taxon>
    </lineage>
</organism>
<dbReference type="InterPro" id="IPR016186">
    <property type="entry name" value="C-type_lectin-like/link_sf"/>
</dbReference>